<feature type="region of interest" description="Disordered" evidence="1">
    <location>
        <begin position="32"/>
        <end position="174"/>
    </location>
</feature>
<proteinExistence type="predicted"/>
<keyword evidence="3" id="KW-0732">Signal</keyword>
<evidence type="ECO:0000256" key="1">
    <source>
        <dbReference type="SAM" id="MobiDB-lite"/>
    </source>
</evidence>
<gene>
    <name evidence="4" type="ORF">ACFP2V_36155</name>
</gene>
<feature type="transmembrane region" description="Helical" evidence="2">
    <location>
        <begin position="170"/>
        <end position="188"/>
    </location>
</feature>
<protein>
    <recommendedName>
        <fullName evidence="6">Gram-positive cocci surface proteins LPxTG domain-containing protein</fullName>
    </recommendedName>
</protein>
<evidence type="ECO:0000313" key="4">
    <source>
        <dbReference type="EMBL" id="MFC5675295.1"/>
    </source>
</evidence>
<keyword evidence="2" id="KW-0472">Membrane</keyword>
<keyword evidence="2" id="KW-0812">Transmembrane</keyword>
<organism evidence="4 5">
    <name type="scientific">Streptomyces incanus</name>
    <dbReference type="NCBI Taxonomy" id="887453"/>
    <lineage>
        <taxon>Bacteria</taxon>
        <taxon>Bacillati</taxon>
        <taxon>Actinomycetota</taxon>
        <taxon>Actinomycetes</taxon>
        <taxon>Kitasatosporales</taxon>
        <taxon>Streptomycetaceae</taxon>
        <taxon>Streptomyces</taxon>
    </lineage>
</organism>
<reference evidence="5" key="1">
    <citation type="journal article" date="2019" name="Int. J. Syst. Evol. Microbiol.">
        <title>The Global Catalogue of Microorganisms (GCM) 10K type strain sequencing project: providing services to taxonomists for standard genome sequencing and annotation.</title>
        <authorList>
            <consortium name="The Broad Institute Genomics Platform"/>
            <consortium name="The Broad Institute Genome Sequencing Center for Infectious Disease"/>
            <person name="Wu L."/>
            <person name="Ma J."/>
        </authorList>
    </citation>
    <scope>NUCLEOTIDE SEQUENCE [LARGE SCALE GENOMIC DNA]</scope>
    <source>
        <strain evidence="5">JCM 13852</strain>
    </source>
</reference>
<keyword evidence="2" id="KW-1133">Transmembrane helix</keyword>
<feature type="compositionally biased region" description="Basic and acidic residues" evidence="1">
    <location>
        <begin position="81"/>
        <end position="110"/>
    </location>
</feature>
<evidence type="ECO:0008006" key="6">
    <source>
        <dbReference type="Google" id="ProtNLM"/>
    </source>
</evidence>
<name>A0ABW0Y3Z9_9ACTN</name>
<dbReference type="EMBL" id="JBHSPC010000164">
    <property type="protein sequence ID" value="MFC5675295.1"/>
    <property type="molecule type" value="Genomic_DNA"/>
</dbReference>
<accession>A0ABW0Y3Z9</accession>
<keyword evidence="5" id="KW-1185">Reference proteome</keyword>
<comment type="caution">
    <text evidence="4">The sequence shown here is derived from an EMBL/GenBank/DDBJ whole genome shotgun (WGS) entry which is preliminary data.</text>
</comment>
<evidence type="ECO:0000313" key="5">
    <source>
        <dbReference type="Proteomes" id="UP001596183"/>
    </source>
</evidence>
<feature type="compositionally biased region" description="Gly residues" evidence="1">
    <location>
        <begin position="111"/>
        <end position="121"/>
    </location>
</feature>
<evidence type="ECO:0000256" key="3">
    <source>
        <dbReference type="SAM" id="SignalP"/>
    </source>
</evidence>
<dbReference type="Proteomes" id="UP001596183">
    <property type="component" value="Unassembled WGS sequence"/>
</dbReference>
<feature type="chain" id="PRO_5046832240" description="Gram-positive cocci surface proteins LPxTG domain-containing protein" evidence="3">
    <location>
        <begin position="27"/>
        <end position="198"/>
    </location>
</feature>
<evidence type="ECO:0000256" key="2">
    <source>
        <dbReference type="SAM" id="Phobius"/>
    </source>
</evidence>
<feature type="compositionally biased region" description="Basic and acidic residues" evidence="1">
    <location>
        <begin position="127"/>
        <end position="139"/>
    </location>
</feature>
<feature type="compositionally biased region" description="Basic and acidic residues" evidence="1">
    <location>
        <begin position="32"/>
        <end position="52"/>
    </location>
</feature>
<dbReference type="RefSeq" id="WP_381220110.1">
    <property type="nucleotide sequence ID" value="NZ_JBHSPC010000164.1"/>
</dbReference>
<feature type="signal peptide" evidence="3">
    <location>
        <begin position="1"/>
        <end position="26"/>
    </location>
</feature>
<sequence length="198" mass="20506">MRSARMLLATATATAALVVSAPTAFAALSGDWEHDKSSYSKEHDEDSSHDKLNGGIHTGGGALVAVKGDGRSGEHDEGEYKEESGEEFKGEDECRDECRDEDKRDREHGKPNGGIHTGGGALAAVKGDGRSGEHDKDEYKDEDEGDKGWEREKPSGGVHTGGGGLSDPSLSGGGLAALAVLGAGAYALRRKKASGSVA</sequence>
<feature type="compositionally biased region" description="Gly residues" evidence="1">
    <location>
        <begin position="158"/>
        <end position="174"/>
    </location>
</feature>